<dbReference type="KEGG" id="bcai:K788_0002002"/>
<geneLocation type="plasmid" evidence="3"/>
<dbReference type="Gene3D" id="3.10.450.50">
    <property type="match status" value="1"/>
</dbReference>
<evidence type="ECO:0000313" key="3">
    <source>
        <dbReference type="Proteomes" id="UP000019146"/>
    </source>
</evidence>
<dbReference type="AlphaFoldDB" id="A0A0P0RQF6"/>
<evidence type="ECO:0000313" key="2">
    <source>
        <dbReference type="EMBL" id="ALL71178.1"/>
    </source>
</evidence>
<dbReference type="InterPro" id="IPR037401">
    <property type="entry name" value="SnoaL-like"/>
</dbReference>
<dbReference type="Pfam" id="PF12680">
    <property type="entry name" value="SnoaL_2"/>
    <property type="match status" value="1"/>
</dbReference>
<proteinExistence type="predicted"/>
<dbReference type="InterPro" id="IPR032710">
    <property type="entry name" value="NTF2-like_dom_sf"/>
</dbReference>
<dbReference type="Proteomes" id="UP000019146">
    <property type="component" value="Plasmid unnamed"/>
</dbReference>
<reference evidence="2 3" key="1">
    <citation type="journal article" date="2014" name="Genome Announc.">
        <title>Draft Genome Sequence of the Haloacid-Degrading Burkholderia caribensis Strain MBA4.</title>
        <authorList>
            <person name="Pan Y."/>
            <person name="Kong K.F."/>
            <person name="Tsang J.S."/>
        </authorList>
    </citation>
    <scope>NUCLEOTIDE SEQUENCE [LARGE SCALE GENOMIC DNA]</scope>
    <source>
        <strain evidence="2 3">MBA4</strain>
        <plasmid evidence="3">Plasmid</plasmid>
    </source>
</reference>
<protein>
    <recommendedName>
        <fullName evidence="1">SnoaL-like domain-containing protein</fullName>
    </recommendedName>
</protein>
<dbReference type="RefSeq" id="WP_035992800.1">
    <property type="nucleotide sequence ID" value="NZ_CP012748.1"/>
</dbReference>
<keyword evidence="2" id="KW-0614">Plasmid</keyword>
<name>A0A0P0RQF6_9BURK</name>
<gene>
    <name evidence="2" type="ORF">K788_0002002</name>
</gene>
<dbReference type="SUPFAM" id="SSF54427">
    <property type="entry name" value="NTF2-like"/>
    <property type="match status" value="1"/>
</dbReference>
<organism evidence="2 3">
    <name type="scientific">Paraburkholderia caribensis MBA4</name>
    <dbReference type="NCBI Taxonomy" id="1323664"/>
    <lineage>
        <taxon>Bacteria</taxon>
        <taxon>Pseudomonadati</taxon>
        <taxon>Pseudomonadota</taxon>
        <taxon>Betaproteobacteria</taxon>
        <taxon>Burkholderiales</taxon>
        <taxon>Burkholderiaceae</taxon>
        <taxon>Paraburkholderia</taxon>
    </lineage>
</organism>
<sequence>MRDRANRIRKTAQQDAQVIASFLIALNNADGTAMAALFRDDALVNDQLRDFWGRPAIEAWIAREVIADNLRIEVLQMAQHYRVTTVVGAITGTFDSRGLPNPLVVNLHFSLFDGKIARLFILLDRQVDTFPDVRSRTLKII</sequence>
<feature type="domain" description="SnoaL-like" evidence="1">
    <location>
        <begin position="22"/>
        <end position="118"/>
    </location>
</feature>
<evidence type="ECO:0000259" key="1">
    <source>
        <dbReference type="Pfam" id="PF12680"/>
    </source>
</evidence>
<dbReference type="EMBL" id="CP012748">
    <property type="protein sequence ID" value="ALL71178.1"/>
    <property type="molecule type" value="Genomic_DNA"/>
</dbReference>
<dbReference type="GeneID" id="69974564"/>
<accession>A0A0P0RQF6</accession>